<dbReference type="InterPro" id="IPR050125">
    <property type="entry name" value="GPCR_opsins"/>
</dbReference>
<dbReference type="GO" id="GO:0007602">
    <property type="term" value="P:phototransduction"/>
    <property type="evidence" value="ECO:0007669"/>
    <property type="project" value="UniProtKB-KW"/>
</dbReference>
<evidence type="ECO:0000256" key="9">
    <source>
        <dbReference type="ARBA" id="ARBA00023136"/>
    </source>
</evidence>
<evidence type="ECO:0000256" key="2">
    <source>
        <dbReference type="ARBA" id="ARBA00022543"/>
    </source>
</evidence>
<dbReference type="PROSITE" id="PS50262">
    <property type="entry name" value="G_PROTEIN_RECEP_F1_2"/>
    <property type="match status" value="1"/>
</dbReference>
<reference evidence="15" key="1">
    <citation type="submission" date="2022-03" db="EMBL/GenBank/DDBJ databases">
        <authorList>
            <person name="Martin C."/>
        </authorList>
    </citation>
    <scope>NUCLEOTIDE SEQUENCE</scope>
</reference>
<organism evidence="15 16">
    <name type="scientific">Owenia fusiformis</name>
    <name type="common">Polychaete worm</name>
    <dbReference type="NCBI Taxonomy" id="6347"/>
    <lineage>
        <taxon>Eukaryota</taxon>
        <taxon>Metazoa</taxon>
        <taxon>Spiralia</taxon>
        <taxon>Lophotrochozoa</taxon>
        <taxon>Annelida</taxon>
        <taxon>Polychaeta</taxon>
        <taxon>Sedentaria</taxon>
        <taxon>Canalipalpata</taxon>
        <taxon>Sabellida</taxon>
        <taxon>Oweniida</taxon>
        <taxon>Oweniidae</taxon>
        <taxon>Owenia</taxon>
    </lineage>
</organism>
<dbReference type="Pfam" id="PF00001">
    <property type="entry name" value="7tm_1"/>
    <property type="match status" value="1"/>
</dbReference>
<dbReference type="GO" id="GO:0016020">
    <property type="term" value="C:membrane"/>
    <property type="evidence" value="ECO:0007669"/>
    <property type="project" value="UniProtKB-SubCell"/>
</dbReference>
<keyword evidence="9 13" id="KW-0472">Membrane</keyword>
<feature type="compositionally biased region" description="Polar residues" evidence="12">
    <location>
        <begin position="131"/>
        <end position="159"/>
    </location>
</feature>
<feature type="compositionally biased region" description="Basic and acidic residues" evidence="12">
    <location>
        <begin position="246"/>
        <end position="278"/>
    </location>
</feature>
<evidence type="ECO:0000313" key="16">
    <source>
        <dbReference type="Proteomes" id="UP000749559"/>
    </source>
</evidence>
<evidence type="ECO:0000256" key="6">
    <source>
        <dbReference type="ARBA" id="ARBA00022989"/>
    </source>
</evidence>
<keyword evidence="6 13" id="KW-1133">Transmembrane helix</keyword>
<evidence type="ECO:0000256" key="8">
    <source>
        <dbReference type="ARBA" id="ARBA00023040"/>
    </source>
</evidence>
<sequence length="290" mass="32484">MEKQAGKMGAMVSSKEKRFKTEVSLAKTCCVFCILFLLSWVPYATIAILALCNYRGAVTPFSAMLPVMFAKASACYNPLVYTLSHPRFKLELRKRFPCLCACLRPNKSFTSSSPDSESQQPAGNPHGHMGDSQSSLSEISVNKTPMPQPSNKKITVKNNRSLELTAASMKKEIVERKNIFTVDMEQENQSKRLKNAAKDNAAFVDDENKHDESKQDKGNIKQERKTIPDDAENDNANDTADEDEPNENKQDKPKNDDEHELKTISEAIDGVKNREAIKKKSTPRQPITQL</sequence>
<feature type="transmembrane region" description="Helical" evidence="13">
    <location>
        <begin position="25"/>
        <end position="51"/>
    </location>
</feature>
<dbReference type="PROSITE" id="PS00238">
    <property type="entry name" value="OPSIN"/>
    <property type="match status" value="1"/>
</dbReference>
<protein>
    <recommendedName>
        <fullName evidence="14">G-protein coupled receptors family 1 profile domain-containing protein</fullName>
    </recommendedName>
</protein>
<dbReference type="SUPFAM" id="SSF81321">
    <property type="entry name" value="Family A G protein-coupled receptor-like"/>
    <property type="match status" value="1"/>
</dbReference>
<comment type="subcellular location">
    <subcellularLocation>
        <location evidence="1">Membrane</location>
        <topology evidence="1">Multi-pass membrane protein</topology>
    </subcellularLocation>
</comment>
<dbReference type="GO" id="GO:0004930">
    <property type="term" value="F:G protein-coupled receptor activity"/>
    <property type="evidence" value="ECO:0007669"/>
    <property type="project" value="UniProtKB-KW"/>
</dbReference>
<evidence type="ECO:0000256" key="5">
    <source>
        <dbReference type="ARBA" id="ARBA00022925"/>
    </source>
</evidence>
<dbReference type="InterPro" id="IPR000276">
    <property type="entry name" value="GPCR_Rhodpsn"/>
</dbReference>
<evidence type="ECO:0000256" key="11">
    <source>
        <dbReference type="ARBA" id="ARBA00023224"/>
    </source>
</evidence>
<feature type="compositionally biased region" description="Basic and acidic residues" evidence="12">
    <location>
        <begin position="206"/>
        <end position="228"/>
    </location>
</feature>
<evidence type="ECO:0000256" key="3">
    <source>
        <dbReference type="ARBA" id="ARBA00022606"/>
    </source>
</evidence>
<dbReference type="PANTHER" id="PTHR24240">
    <property type="entry name" value="OPSIN"/>
    <property type="match status" value="1"/>
</dbReference>
<keyword evidence="8" id="KW-0297">G-protein coupled receptor</keyword>
<evidence type="ECO:0000256" key="4">
    <source>
        <dbReference type="ARBA" id="ARBA00022692"/>
    </source>
</evidence>
<dbReference type="InterPro" id="IPR027430">
    <property type="entry name" value="Retinal_BS"/>
</dbReference>
<keyword evidence="2" id="KW-0600">Photoreceptor protein</keyword>
<dbReference type="Proteomes" id="UP000749559">
    <property type="component" value="Unassembled WGS sequence"/>
</dbReference>
<keyword evidence="5" id="KW-0681">Retinal protein</keyword>
<keyword evidence="4 13" id="KW-0812">Transmembrane</keyword>
<feature type="domain" description="G-protein coupled receptors family 1 profile" evidence="14">
    <location>
        <begin position="1"/>
        <end position="81"/>
    </location>
</feature>
<evidence type="ECO:0000256" key="7">
    <source>
        <dbReference type="ARBA" id="ARBA00022991"/>
    </source>
</evidence>
<dbReference type="PRINTS" id="PR00237">
    <property type="entry name" value="GPCRRHODOPSN"/>
</dbReference>
<keyword evidence="3" id="KW-0716">Sensory transduction</keyword>
<feature type="region of interest" description="Disordered" evidence="12">
    <location>
        <begin position="109"/>
        <end position="159"/>
    </location>
</feature>
<dbReference type="AlphaFoldDB" id="A0A8S4PX54"/>
<keyword evidence="7" id="KW-0157">Chromophore</keyword>
<dbReference type="OrthoDB" id="6283323at2759"/>
<feature type="compositionally biased region" description="Acidic residues" evidence="12">
    <location>
        <begin position="229"/>
        <end position="245"/>
    </location>
</feature>
<dbReference type="InterPro" id="IPR017452">
    <property type="entry name" value="GPCR_Rhodpsn_7TM"/>
</dbReference>
<feature type="region of interest" description="Disordered" evidence="12">
    <location>
        <begin position="201"/>
        <end position="290"/>
    </location>
</feature>
<comment type="caution">
    <text evidence="15">The sequence shown here is derived from an EMBL/GenBank/DDBJ whole genome shotgun (WGS) entry which is preliminary data.</text>
</comment>
<evidence type="ECO:0000256" key="12">
    <source>
        <dbReference type="SAM" id="MobiDB-lite"/>
    </source>
</evidence>
<proteinExistence type="predicted"/>
<evidence type="ECO:0000256" key="10">
    <source>
        <dbReference type="ARBA" id="ARBA00023170"/>
    </source>
</evidence>
<evidence type="ECO:0000313" key="15">
    <source>
        <dbReference type="EMBL" id="CAH1798446.1"/>
    </source>
</evidence>
<evidence type="ECO:0000256" key="1">
    <source>
        <dbReference type="ARBA" id="ARBA00004141"/>
    </source>
</evidence>
<accession>A0A8S4PX54</accession>
<evidence type="ECO:0000256" key="13">
    <source>
        <dbReference type="SAM" id="Phobius"/>
    </source>
</evidence>
<dbReference type="GO" id="GO:0009881">
    <property type="term" value="F:photoreceptor activity"/>
    <property type="evidence" value="ECO:0007669"/>
    <property type="project" value="UniProtKB-KW"/>
</dbReference>
<evidence type="ECO:0000259" key="14">
    <source>
        <dbReference type="PROSITE" id="PS50262"/>
    </source>
</evidence>
<keyword evidence="10" id="KW-0675">Receptor</keyword>
<keyword evidence="16" id="KW-1185">Reference proteome</keyword>
<dbReference type="EMBL" id="CAIIXF020000011">
    <property type="protein sequence ID" value="CAH1798446.1"/>
    <property type="molecule type" value="Genomic_DNA"/>
</dbReference>
<feature type="compositionally biased region" description="Polar residues" evidence="12">
    <location>
        <begin position="109"/>
        <end position="122"/>
    </location>
</feature>
<keyword evidence="11" id="KW-0807">Transducer</keyword>
<dbReference type="Gene3D" id="1.20.1070.10">
    <property type="entry name" value="Rhodopsin 7-helix transmembrane proteins"/>
    <property type="match status" value="1"/>
</dbReference>
<gene>
    <name evidence="15" type="ORF">OFUS_LOCUS22594</name>
</gene>
<name>A0A8S4PX54_OWEFU</name>